<name>A0A2A6ZV41_9FIRM</name>
<dbReference type="InterPro" id="IPR051913">
    <property type="entry name" value="GH2_Domain-Containing"/>
</dbReference>
<reference evidence="6 7" key="1">
    <citation type="journal article" date="2017" name="Front. Microbiol.">
        <title>New Insights into the Diversity of the Genus Faecalibacterium.</title>
        <authorList>
            <person name="Benevides L."/>
            <person name="Burman S."/>
            <person name="Martin R."/>
            <person name="Robert V."/>
            <person name="Thomas M."/>
            <person name="Miquel S."/>
            <person name="Chain F."/>
            <person name="Sokol H."/>
            <person name="Bermudez-Humaran L.G."/>
            <person name="Morrison M."/>
            <person name="Langella P."/>
            <person name="Azevedo V.A."/>
            <person name="Chatel J.M."/>
            <person name="Soares S."/>
        </authorList>
    </citation>
    <scope>NUCLEOTIDE SEQUENCE [LARGE SCALE GENOMIC DNA]</scope>
    <source>
        <strain evidence="6 7">CNCM I 4546</strain>
    </source>
</reference>
<dbReference type="SUPFAM" id="SSF49785">
    <property type="entry name" value="Galactose-binding domain-like"/>
    <property type="match status" value="1"/>
</dbReference>
<evidence type="ECO:0000313" key="7">
    <source>
        <dbReference type="Proteomes" id="UP000219901"/>
    </source>
</evidence>
<dbReference type="Gene3D" id="2.60.120.260">
    <property type="entry name" value="Galactose-binding domain-like"/>
    <property type="match status" value="1"/>
</dbReference>
<keyword evidence="2 6" id="KW-0378">Hydrolase</keyword>
<sequence>MIRQNFNADWTVEKGDGNSRMNSFLGNTQTQTVHLPYDAMIHEARTPDTKNGAQTGFYPGGEYIFQKHFTAPQAWQGKPVSLVFEGVYQTALVYLNGWLLTRNVNGYAEFTVEADPYLKYGADNLLKVIADNSLEPNSRWYTGSGIYRPVRLLVGNKVYLPQDTVRITTREVGEGFALVDVTAQVQSASAVTERVTLQQTICREGMAVLTDRQNLLLQPGESRIVSFRYCVDSPALWSPENPNLYTSTMQVLEGEEELDREETG</sequence>
<dbReference type="InterPro" id="IPR008979">
    <property type="entry name" value="Galactose-bd-like_sf"/>
</dbReference>
<dbReference type="SUPFAM" id="SSF49303">
    <property type="entry name" value="beta-Galactosidase/glucuronidase domain"/>
    <property type="match status" value="1"/>
</dbReference>
<keyword evidence="3" id="KW-0326">Glycosidase</keyword>
<protein>
    <submittedName>
        <fullName evidence="6">Glycoside hydrolase family 2</fullName>
    </submittedName>
</protein>
<dbReference type="RefSeq" id="WP_338141595.1">
    <property type="nucleotide sequence ID" value="NZ_NMTV01000244.1"/>
</dbReference>
<dbReference type="InterPro" id="IPR054593">
    <property type="entry name" value="Beta-mannosidase-like_N2"/>
</dbReference>
<proteinExistence type="inferred from homology"/>
<organism evidence="6 7">
    <name type="scientific">Faecalibacterium prausnitzii</name>
    <dbReference type="NCBI Taxonomy" id="853"/>
    <lineage>
        <taxon>Bacteria</taxon>
        <taxon>Bacillati</taxon>
        <taxon>Bacillota</taxon>
        <taxon>Clostridia</taxon>
        <taxon>Eubacteriales</taxon>
        <taxon>Oscillospiraceae</taxon>
        <taxon>Faecalibacterium</taxon>
    </lineage>
</organism>
<dbReference type="InterPro" id="IPR036156">
    <property type="entry name" value="Beta-gal/glucu_dom_sf"/>
</dbReference>
<dbReference type="InterPro" id="IPR013783">
    <property type="entry name" value="Ig-like_fold"/>
</dbReference>
<evidence type="ECO:0000256" key="1">
    <source>
        <dbReference type="ARBA" id="ARBA00007401"/>
    </source>
</evidence>
<dbReference type="Proteomes" id="UP000219901">
    <property type="component" value="Unassembled WGS sequence"/>
</dbReference>
<dbReference type="PANTHER" id="PTHR42732:SF1">
    <property type="entry name" value="BETA-MANNOSIDASE"/>
    <property type="match status" value="1"/>
</dbReference>
<feature type="domain" description="Beta-mannosidase-like galactose-binding" evidence="5">
    <location>
        <begin position="50"/>
        <end position="136"/>
    </location>
</feature>
<comment type="caution">
    <text evidence="6">The sequence shown here is derived from an EMBL/GenBank/DDBJ whole genome shotgun (WGS) entry which is preliminary data.</text>
</comment>
<evidence type="ECO:0000259" key="4">
    <source>
        <dbReference type="Pfam" id="PF00703"/>
    </source>
</evidence>
<dbReference type="Pfam" id="PF00703">
    <property type="entry name" value="Glyco_hydro_2"/>
    <property type="match status" value="1"/>
</dbReference>
<accession>A0A2A6ZV41</accession>
<dbReference type="InterPro" id="IPR006102">
    <property type="entry name" value="Ig-like_GH2"/>
</dbReference>
<evidence type="ECO:0000256" key="2">
    <source>
        <dbReference type="ARBA" id="ARBA00022801"/>
    </source>
</evidence>
<evidence type="ECO:0000256" key="3">
    <source>
        <dbReference type="ARBA" id="ARBA00023295"/>
    </source>
</evidence>
<dbReference type="EMBL" id="NMTV01000244">
    <property type="protein sequence ID" value="PDX70799.1"/>
    <property type="molecule type" value="Genomic_DNA"/>
</dbReference>
<dbReference type="GO" id="GO:0004553">
    <property type="term" value="F:hydrolase activity, hydrolyzing O-glycosyl compounds"/>
    <property type="evidence" value="ECO:0007669"/>
    <property type="project" value="InterPro"/>
</dbReference>
<feature type="non-terminal residue" evidence="6">
    <location>
        <position position="264"/>
    </location>
</feature>
<dbReference type="Gene3D" id="2.60.40.10">
    <property type="entry name" value="Immunoglobulins"/>
    <property type="match status" value="1"/>
</dbReference>
<evidence type="ECO:0000313" key="6">
    <source>
        <dbReference type="EMBL" id="PDX70799.1"/>
    </source>
</evidence>
<comment type="similarity">
    <text evidence="1">Belongs to the glycosyl hydrolase 2 family.</text>
</comment>
<feature type="domain" description="Glycoside hydrolase family 2 immunoglobulin-like beta-sandwich" evidence="4">
    <location>
        <begin position="164"/>
        <end position="263"/>
    </location>
</feature>
<dbReference type="Pfam" id="PF22666">
    <property type="entry name" value="Glyco_hydro_2_N2"/>
    <property type="match status" value="1"/>
</dbReference>
<dbReference type="PANTHER" id="PTHR42732">
    <property type="entry name" value="BETA-GALACTOSIDASE"/>
    <property type="match status" value="1"/>
</dbReference>
<dbReference type="AlphaFoldDB" id="A0A2A6ZV41"/>
<gene>
    <name evidence="6" type="ORF">CGS55_17165</name>
</gene>
<dbReference type="GO" id="GO:0005975">
    <property type="term" value="P:carbohydrate metabolic process"/>
    <property type="evidence" value="ECO:0007669"/>
    <property type="project" value="InterPro"/>
</dbReference>
<evidence type="ECO:0000259" key="5">
    <source>
        <dbReference type="Pfam" id="PF22666"/>
    </source>
</evidence>